<sequence>MLSYVDLSGRNGMIDAKRLFGRRLRSEWKFQYRVWKMAVDWTVALYIVIPALLVAGYQYVSWWRDMPGWGQAVPELAWLAGLYIACGFGAVRLFVEEADQLFLIRNAEWMRRLKLGGIVYSLSLRALASITAVCLVAPFLILVHGYDIPRLLLLAGLAAAAGTHAMLAGRILTLRLPRFLGWLAKAAASVVLGALFVTAAGHEAAPVWMGGLTVLLAVSTVLLARIRLNIAYAFYQDAAYESDQRMKFAALLLGQLVPKPSKILKRSKPLVLRNSRTVFRKRTPDRVLAESIFKSFFRSGTQVRLYVQFTLACSFGLLLMPVMVKWLFWLAISLPLAYWVKMYGKEVLGSSFVKLFPWKEEDRVKAIRKATPLLFVPAYVPVGFALGWTAYGLWAGLLLIPAGWIIGYAMGELLNGW</sequence>
<keyword evidence="1" id="KW-1133">Transmembrane helix</keyword>
<evidence type="ECO:0000313" key="3">
    <source>
        <dbReference type="Proteomes" id="UP000307943"/>
    </source>
</evidence>
<dbReference type="OrthoDB" id="2448479at2"/>
<feature type="transmembrane region" description="Helical" evidence="1">
    <location>
        <begin position="115"/>
        <end position="142"/>
    </location>
</feature>
<accession>A0A5C4T9U9</accession>
<gene>
    <name evidence="2" type="ORF">FE784_13110</name>
</gene>
<keyword evidence="1" id="KW-0472">Membrane</keyword>
<feature type="transmembrane region" description="Helical" evidence="1">
    <location>
        <begin position="77"/>
        <end position="95"/>
    </location>
</feature>
<dbReference type="GO" id="GO:0016020">
    <property type="term" value="C:membrane"/>
    <property type="evidence" value="ECO:0007669"/>
    <property type="project" value="InterPro"/>
</dbReference>
<dbReference type="EMBL" id="VDCQ01000015">
    <property type="protein sequence ID" value="TNJ65854.1"/>
    <property type="molecule type" value="Genomic_DNA"/>
</dbReference>
<dbReference type="Proteomes" id="UP000307943">
    <property type="component" value="Unassembled WGS sequence"/>
</dbReference>
<feature type="transmembrane region" description="Helical" evidence="1">
    <location>
        <begin position="148"/>
        <end position="167"/>
    </location>
</feature>
<keyword evidence="3" id="KW-1185">Reference proteome</keyword>
<evidence type="ECO:0000313" key="2">
    <source>
        <dbReference type="EMBL" id="TNJ65854.1"/>
    </source>
</evidence>
<reference evidence="2 3" key="1">
    <citation type="submission" date="2019-05" db="EMBL/GenBank/DDBJ databases">
        <title>We sequenced the genome of Paenibacillus hemerocallicola KCTC 33185 for further insight into its adaptation and study the phylogeny of Paenibacillus.</title>
        <authorList>
            <person name="Narsing Rao M.P."/>
        </authorList>
    </citation>
    <scope>NUCLEOTIDE SEQUENCE [LARGE SCALE GENOMIC DNA]</scope>
    <source>
        <strain evidence="2 3">KCTC 33185</strain>
    </source>
</reference>
<dbReference type="Pfam" id="PF05975">
    <property type="entry name" value="EcsB"/>
    <property type="match status" value="1"/>
</dbReference>
<feature type="transmembrane region" description="Helical" evidence="1">
    <location>
        <begin position="179"/>
        <end position="201"/>
    </location>
</feature>
<proteinExistence type="predicted"/>
<name>A0A5C4T9U9_9BACL</name>
<dbReference type="AlphaFoldDB" id="A0A5C4T9U9"/>
<protein>
    <submittedName>
        <fullName evidence="2">Uncharacterized protein</fullName>
    </submittedName>
</protein>
<evidence type="ECO:0000256" key="1">
    <source>
        <dbReference type="SAM" id="Phobius"/>
    </source>
</evidence>
<feature type="transmembrane region" description="Helical" evidence="1">
    <location>
        <begin position="207"/>
        <end position="226"/>
    </location>
</feature>
<comment type="caution">
    <text evidence="2">The sequence shown here is derived from an EMBL/GenBank/DDBJ whole genome shotgun (WGS) entry which is preliminary data.</text>
</comment>
<keyword evidence="1" id="KW-0812">Transmembrane</keyword>
<dbReference type="InterPro" id="IPR010288">
    <property type="entry name" value="EcsB_ABC"/>
</dbReference>
<feature type="transmembrane region" description="Helical" evidence="1">
    <location>
        <begin position="38"/>
        <end position="57"/>
    </location>
</feature>
<organism evidence="2 3">
    <name type="scientific">Paenibacillus hemerocallicola</name>
    <dbReference type="NCBI Taxonomy" id="1172614"/>
    <lineage>
        <taxon>Bacteria</taxon>
        <taxon>Bacillati</taxon>
        <taxon>Bacillota</taxon>
        <taxon>Bacilli</taxon>
        <taxon>Bacillales</taxon>
        <taxon>Paenibacillaceae</taxon>
        <taxon>Paenibacillus</taxon>
    </lineage>
</organism>